<comment type="caution">
    <text evidence="2">Lacks conserved residue(s) required for the propagation of feature annotation.</text>
</comment>
<proteinExistence type="predicted"/>
<dbReference type="EMBL" id="CAJOAZ010002641">
    <property type="protein sequence ID" value="CAF3947364.1"/>
    <property type="molecule type" value="Genomic_DNA"/>
</dbReference>
<evidence type="ECO:0000313" key="5">
    <source>
        <dbReference type="Proteomes" id="UP000663845"/>
    </source>
</evidence>
<accession>A0A814PCQ5</accession>
<dbReference type="Proteomes" id="UP000663844">
    <property type="component" value="Unassembled WGS sequence"/>
</dbReference>
<evidence type="ECO:0000256" key="2">
    <source>
        <dbReference type="PROSITE-ProRule" id="PRU00124"/>
    </source>
</evidence>
<evidence type="ECO:0000313" key="3">
    <source>
        <dbReference type="EMBL" id="CAF1106081.1"/>
    </source>
</evidence>
<dbReference type="AlphaFoldDB" id="A0A814PCQ5"/>
<dbReference type="InterPro" id="IPR002172">
    <property type="entry name" value="LDrepeatLR_classA_rpt"/>
</dbReference>
<organism evidence="3 5">
    <name type="scientific">Adineta steineri</name>
    <dbReference type="NCBI Taxonomy" id="433720"/>
    <lineage>
        <taxon>Eukaryota</taxon>
        <taxon>Metazoa</taxon>
        <taxon>Spiralia</taxon>
        <taxon>Gnathifera</taxon>
        <taxon>Rotifera</taxon>
        <taxon>Eurotatoria</taxon>
        <taxon>Bdelloidea</taxon>
        <taxon>Adinetida</taxon>
        <taxon>Adinetidae</taxon>
        <taxon>Adineta</taxon>
    </lineage>
</organism>
<name>A0A814PCQ5_9BILA</name>
<comment type="caution">
    <text evidence="3">The sequence shown here is derived from an EMBL/GenBank/DDBJ whole genome shotgun (WGS) entry which is preliminary data.</text>
</comment>
<sequence>MFKSLCAGSLTCYTHSKCNRGYEPACLDLSNICDGKVDCLDGNYDEEHCWQLELNGCKENEFVPDDKLRDSDCINKSDRTERIADQNLFFGVTDGVFGGEDARCRITFLTIFSINSSKYISFHGLINGQSYCPYNDNENIFEDTNPELFHRSKDKYHHCYFSNKYILKKFISDRTCDCVDYNGLCEDENKNENYTGRTISFQTMYDFFQELYPIEIDKQDHTDETECEQWECDNIYTHCDGV</sequence>
<dbReference type="EMBL" id="CAJNOG010000239">
    <property type="protein sequence ID" value="CAF1106081.1"/>
    <property type="molecule type" value="Genomic_DNA"/>
</dbReference>
<dbReference type="PROSITE" id="PS50068">
    <property type="entry name" value="LDLRA_2"/>
    <property type="match status" value="1"/>
</dbReference>
<dbReference type="Proteomes" id="UP000663845">
    <property type="component" value="Unassembled WGS sequence"/>
</dbReference>
<evidence type="ECO:0000313" key="4">
    <source>
        <dbReference type="EMBL" id="CAF3947364.1"/>
    </source>
</evidence>
<reference evidence="3" key="1">
    <citation type="submission" date="2021-02" db="EMBL/GenBank/DDBJ databases">
        <authorList>
            <person name="Nowell W R."/>
        </authorList>
    </citation>
    <scope>NUCLEOTIDE SEQUENCE</scope>
</reference>
<gene>
    <name evidence="3" type="ORF">JYZ213_LOCUS21660</name>
    <name evidence="4" type="ORF">OXD698_LOCUS26480</name>
</gene>
<keyword evidence="1" id="KW-1015">Disulfide bond</keyword>
<protein>
    <submittedName>
        <fullName evidence="3">Uncharacterized protein</fullName>
    </submittedName>
</protein>
<evidence type="ECO:0000256" key="1">
    <source>
        <dbReference type="ARBA" id="ARBA00023157"/>
    </source>
</evidence>